<feature type="domain" description="DUF5597" evidence="4">
    <location>
        <begin position="383"/>
        <end position="503"/>
    </location>
</feature>
<dbReference type="GO" id="GO:0005975">
    <property type="term" value="P:carbohydrate metabolic process"/>
    <property type="evidence" value="ECO:0007669"/>
    <property type="project" value="InterPro"/>
</dbReference>
<evidence type="ECO:0000256" key="1">
    <source>
        <dbReference type="ARBA" id="ARBA00022801"/>
    </source>
</evidence>
<protein>
    <submittedName>
        <fullName evidence="5">DUF5597 domain-containing protein</fullName>
    </submittedName>
</protein>
<dbReference type="InterPro" id="IPR017853">
    <property type="entry name" value="GH"/>
</dbReference>
<sequence>MKTLPYLKKDDRGIMTLYVEEKPYMMLAGEIHNSSSSSLGYMKEKVWPELRGLHLNTLFVPVAWETVEPEEGSFDFSIPEGLLEQAREEKIRLVFLWFGLWKNGESTYVPEWVKKDTRRFVRACYPGGLLSDTITPLCLSAVQADQKAFRKFLNFLKEKDSEQRTVLMVQVENEIGFLGGDRDYSDLAEHEFRKPAPQALIKSLGLEENEEITWEQLYKDRAPEMFMAWHYACAVEMIASAGKEEYPLPMYVNAWLNQFPDRPGNYPSGGPIARNLPIWKAAAKSIDIFAPDIYLSDFDAVCREYTLEGAPLLIPEARRDAVSASNVFPAFAVYHTIGFSPFGIEDFSPEKELGQQVRADRELLEQLQIDELAFVYNGTGPYLARSYKLLDSMKELYFQYRGTKALQGYLQKNEHEKGTILRLSNCDLELTYLRHSSAEPGCAGIVIEDSENSFFLAGCNTEIRLTPHGNVPGKHLTVLTMEEGTFENGRWRRERVLNGDERYHKVLGCEPSVLRFRFCVEDIRS</sequence>
<proteinExistence type="predicted"/>
<name>A0A9D1XD96_9FIRM</name>
<accession>A0A9D1XD96</accession>
<dbReference type="GO" id="GO:0004565">
    <property type="term" value="F:beta-galactosidase activity"/>
    <property type="evidence" value="ECO:0007669"/>
    <property type="project" value="InterPro"/>
</dbReference>
<organism evidence="5 6">
    <name type="scientific">Candidatus Fusicatenibacter merdavium</name>
    <dbReference type="NCBI Taxonomy" id="2838600"/>
    <lineage>
        <taxon>Bacteria</taxon>
        <taxon>Bacillati</taxon>
        <taxon>Bacillota</taxon>
        <taxon>Clostridia</taxon>
        <taxon>Lachnospirales</taxon>
        <taxon>Lachnospiraceae</taxon>
        <taxon>Fusicatenibacter</taxon>
    </lineage>
</organism>
<keyword evidence="1" id="KW-0378">Hydrolase</keyword>
<dbReference type="EMBL" id="DXEK01000122">
    <property type="protein sequence ID" value="HIX77373.1"/>
    <property type="molecule type" value="Genomic_DNA"/>
</dbReference>
<dbReference type="GO" id="GO:0009341">
    <property type="term" value="C:beta-galactosidase complex"/>
    <property type="evidence" value="ECO:0007669"/>
    <property type="project" value="InterPro"/>
</dbReference>
<evidence type="ECO:0000259" key="4">
    <source>
        <dbReference type="Pfam" id="PF18120"/>
    </source>
</evidence>
<dbReference type="Pfam" id="PF02449">
    <property type="entry name" value="Glyco_hydro_42"/>
    <property type="match status" value="1"/>
</dbReference>
<dbReference type="SUPFAM" id="SSF51445">
    <property type="entry name" value="(Trans)glycosidases"/>
    <property type="match status" value="1"/>
</dbReference>
<comment type="caution">
    <text evidence="5">The sequence shown here is derived from an EMBL/GenBank/DDBJ whole genome shotgun (WGS) entry which is preliminary data.</text>
</comment>
<reference evidence="5" key="1">
    <citation type="journal article" date="2021" name="PeerJ">
        <title>Extensive microbial diversity within the chicken gut microbiome revealed by metagenomics and culture.</title>
        <authorList>
            <person name="Gilroy R."/>
            <person name="Ravi A."/>
            <person name="Getino M."/>
            <person name="Pursley I."/>
            <person name="Horton D.L."/>
            <person name="Alikhan N.F."/>
            <person name="Baker D."/>
            <person name="Gharbi K."/>
            <person name="Hall N."/>
            <person name="Watson M."/>
            <person name="Adriaenssens E.M."/>
            <person name="Foster-Nyarko E."/>
            <person name="Jarju S."/>
            <person name="Secka A."/>
            <person name="Antonio M."/>
            <person name="Oren A."/>
            <person name="Chaudhuri R.R."/>
            <person name="La Ragione R."/>
            <person name="Hildebrand F."/>
            <person name="Pallen M.J."/>
        </authorList>
    </citation>
    <scope>NUCLEOTIDE SEQUENCE</scope>
    <source>
        <strain evidence="5">CHK183-1962</strain>
    </source>
</reference>
<dbReference type="AlphaFoldDB" id="A0A9D1XD96"/>
<dbReference type="Proteomes" id="UP000886890">
    <property type="component" value="Unassembled WGS sequence"/>
</dbReference>
<dbReference type="InterPro" id="IPR013529">
    <property type="entry name" value="Glyco_hydro_42_N"/>
</dbReference>
<dbReference type="Pfam" id="PF18120">
    <property type="entry name" value="DUF5597"/>
    <property type="match status" value="1"/>
</dbReference>
<dbReference type="Gene3D" id="2.60.220.20">
    <property type="entry name" value="putative beta-Galactosidase from caulobacter crescentus"/>
    <property type="match status" value="1"/>
</dbReference>
<dbReference type="InterPro" id="IPR040719">
    <property type="entry name" value="DUF5597"/>
</dbReference>
<evidence type="ECO:0000313" key="6">
    <source>
        <dbReference type="Proteomes" id="UP000886890"/>
    </source>
</evidence>
<keyword evidence="2" id="KW-0326">Glycosidase</keyword>
<reference evidence="5" key="2">
    <citation type="submission" date="2021-04" db="EMBL/GenBank/DDBJ databases">
        <authorList>
            <person name="Gilroy R."/>
        </authorList>
    </citation>
    <scope>NUCLEOTIDE SEQUENCE</scope>
    <source>
        <strain evidence="5">CHK183-1962</strain>
    </source>
</reference>
<feature type="domain" description="Glycoside hydrolase family 42 N-terminal" evidence="3">
    <location>
        <begin position="62"/>
        <end position="194"/>
    </location>
</feature>
<evidence type="ECO:0000256" key="2">
    <source>
        <dbReference type="ARBA" id="ARBA00023295"/>
    </source>
</evidence>
<evidence type="ECO:0000313" key="5">
    <source>
        <dbReference type="EMBL" id="HIX77373.1"/>
    </source>
</evidence>
<gene>
    <name evidence="5" type="ORF">H9734_07250</name>
</gene>
<dbReference type="Gene3D" id="3.20.20.80">
    <property type="entry name" value="Glycosidases"/>
    <property type="match status" value="1"/>
</dbReference>
<evidence type="ECO:0000259" key="3">
    <source>
        <dbReference type="Pfam" id="PF02449"/>
    </source>
</evidence>